<dbReference type="InterPro" id="IPR002818">
    <property type="entry name" value="DJ-1/PfpI"/>
</dbReference>
<gene>
    <name evidence="2" type="ORF">GCM10023225_32110</name>
</gene>
<dbReference type="Pfam" id="PF01965">
    <property type="entry name" value="DJ-1_PfpI"/>
    <property type="match status" value="1"/>
</dbReference>
<organism evidence="2 3">
    <name type="scientific">Kineococcus glutinatus</name>
    <dbReference type="NCBI Taxonomy" id="1070872"/>
    <lineage>
        <taxon>Bacteria</taxon>
        <taxon>Bacillati</taxon>
        <taxon>Actinomycetota</taxon>
        <taxon>Actinomycetes</taxon>
        <taxon>Kineosporiales</taxon>
        <taxon>Kineosporiaceae</taxon>
        <taxon>Kineococcus</taxon>
    </lineage>
</organism>
<dbReference type="EMBL" id="BAABIL010000609">
    <property type="protein sequence ID" value="GAA4657657.1"/>
    <property type="molecule type" value="Genomic_DNA"/>
</dbReference>
<dbReference type="SUPFAM" id="SSF52317">
    <property type="entry name" value="Class I glutamine amidotransferase-like"/>
    <property type="match status" value="1"/>
</dbReference>
<proteinExistence type="predicted"/>
<reference evidence="3" key="1">
    <citation type="journal article" date="2019" name="Int. J. Syst. Evol. Microbiol.">
        <title>The Global Catalogue of Microorganisms (GCM) 10K type strain sequencing project: providing services to taxonomists for standard genome sequencing and annotation.</title>
        <authorList>
            <consortium name="The Broad Institute Genomics Platform"/>
            <consortium name="The Broad Institute Genome Sequencing Center for Infectious Disease"/>
            <person name="Wu L."/>
            <person name="Ma J."/>
        </authorList>
    </citation>
    <scope>NUCLEOTIDE SEQUENCE [LARGE SCALE GENOMIC DNA]</scope>
    <source>
        <strain evidence="3">JCM 18126</strain>
    </source>
</reference>
<accession>A0ABP8VCY6</accession>
<sequence length="208" mass="20497">MRAEIVVFDGFEDLDATGPLNVLGIAGFDVGLVTAAPRDLVVSALGTRVVPAGTLSGAADVVVVPGGGWLDRGGAGAWAEAQRGELPRALAGAAAGGAVLASVCTGALLLGAAGLLEDRPAVTNAAALDDLAATGALVDAAARVVDDGAIVTSGGLTAGIDLALRLVERFCGAVRAREVARELEYPGVGGVRRPLAESPDVLAAVAEL</sequence>
<dbReference type="InterPro" id="IPR029062">
    <property type="entry name" value="Class_I_gatase-like"/>
</dbReference>
<keyword evidence="3" id="KW-1185">Reference proteome</keyword>
<dbReference type="PANTHER" id="PTHR43130">
    <property type="entry name" value="ARAC-FAMILY TRANSCRIPTIONAL REGULATOR"/>
    <property type="match status" value="1"/>
</dbReference>
<evidence type="ECO:0000313" key="2">
    <source>
        <dbReference type="EMBL" id="GAA4657657.1"/>
    </source>
</evidence>
<dbReference type="Gene3D" id="3.40.50.880">
    <property type="match status" value="1"/>
</dbReference>
<dbReference type="PANTHER" id="PTHR43130:SF3">
    <property type="entry name" value="HTH-TYPE TRANSCRIPTIONAL REGULATOR RV1931C"/>
    <property type="match status" value="1"/>
</dbReference>
<dbReference type="InterPro" id="IPR052158">
    <property type="entry name" value="INH-QAR"/>
</dbReference>
<name>A0ABP8VCY6_9ACTN</name>
<dbReference type="RefSeq" id="WP_345713770.1">
    <property type="nucleotide sequence ID" value="NZ_BAABIL010000609.1"/>
</dbReference>
<comment type="caution">
    <text evidence="2">The sequence shown here is derived from an EMBL/GenBank/DDBJ whole genome shotgun (WGS) entry which is preliminary data.</text>
</comment>
<protein>
    <submittedName>
        <fullName evidence="2">DJ-1/PfpI family protein</fullName>
    </submittedName>
</protein>
<evidence type="ECO:0000259" key="1">
    <source>
        <dbReference type="Pfam" id="PF01965"/>
    </source>
</evidence>
<evidence type="ECO:0000313" key="3">
    <source>
        <dbReference type="Proteomes" id="UP001501195"/>
    </source>
</evidence>
<dbReference type="Proteomes" id="UP001501195">
    <property type="component" value="Unassembled WGS sequence"/>
</dbReference>
<feature type="domain" description="DJ-1/PfpI" evidence="1">
    <location>
        <begin position="2"/>
        <end position="168"/>
    </location>
</feature>